<reference evidence="1" key="1">
    <citation type="submission" date="2022-06" db="EMBL/GenBank/DDBJ databases">
        <title>New cyanobacteria of genus Symplocastrum in benthos of Lake Baikal.</title>
        <authorList>
            <person name="Sorokovikova E."/>
            <person name="Tikhonova I."/>
            <person name="Krasnopeev A."/>
            <person name="Evseev P."/>
            <person name="Gladkikh A."/>
            <person name="Belykh O."/>
        </authorList>
    </citation>
    <scope>NUCLEOTIDE SEQUENCE</scope>
    <source>
        <strain evidence="1">BBK-W-15</strain>
    </source>
</reference>
<evidence type="ECO:0000313" key="2">
    <source>
        <dbReference type="Proteomes" id="UP001204953"/>
    </source>
</evidence>
<accession>A0AAE3KN73</accession>
<gene>
    <name evidence="1" type="ORF">NJ959_07675</name>
</gene>
<dbReference type="Proteomes" id="UP001204953">
    <property type="component" value="Unassembled WGS sequence"/>
</dbReference>
<dbReference type="AlphaFoldDB" id="A0AAE3KN73"/>
<comment type="caution">
    <text evidence="1">The sequence shown here is derived from an EMBL/GenBank/DDBJ whole genome shotgun (WGS) entry which is preliminary data.</text>
</comment>
<keyword evidence="2" id="KW-1185">Reference proteome</keyword>
<dbReference type="RefSeq" id="WP_254011150.1">
    <property type="nucleotide sequence ID" value="NZ_JAMZMM010000050.1"/>
</dbReference>
<sequence>MGNYPKTVYVSLPESPIISLLPSLGVQMRSQNGGVYNMVSSFSGVTGFADSEGEWGEGKSG</sequence>
<dbReference type="EMBL" id="JAMZMM010000050">
    <property type="protein sequence ID" value="MCP2728353.1"/>
    <property type="molecule type" value="Genomic_DNA"/>
</dbReference>
<proteinExistence type="predicted"/>
<organism evidence="1 2">
    <name type="scientific">Limnofasciculus baicalensis BBK-W-15</name>
    <dbReference type="NCBI Taxonomy" id="2699891"/>
    <lineage>
        <taxon>Bacteria</taxon>
        <taxon>Bacillati</taxon>
        <taxon>Cyanobacteriota</taxon>
        <taxon>Cyanophyceae</taxon>
        <taxon>Coleofasciculales</taxon>
        <taxon>Coleofasciculaceae</taxon>
        <taxon>Limnofasciculus</taxon>
        <taxon>Limnofasciculus baicalensis</taxon>
    </lineage>
</organism>
<name>A0AAE3KN73_9CYAN</name>
<evidence type="ECO:0000313" key="1">
    <source>
        <dbReference type="EMBL" id="MCP2728353.1"/>
    </source>
</evidence>
<protein>
    <submittedName>
        <fullName evidence="1">Uncharacterized protein</fullName>
    </submittedName>
</protein>